<feature type="compositionally biased region" description="Polar residues" evidence="12">
    <location>
        <begin position="244"/>
        <end position="259"/>
    </location>
</feature>
<dbReference type="Pfam" id="PF00271">
    <property type="entry name" value="Helicase_C"/>
    <property type="match status" value="1"/>
</dbReference>
<dbReference type="InterPro" id="IPR010997">
    <property type="entry name" value="HRDC-like_sf"/>
</dbReference>
<dbReference type="SMR" id="A2DYY2"/>
<name>A2DYY2_TRIV3</name>
<dbReference type="Pfam" id="PF00270">
    <property type="entry name" value="DEAD"/>
    <property type="match status" value="1"/>
</dbReference>
<dbReference type="NCBIfam" id="TIGR00614">
    <property type="entry name" value="recQ_fam"/>
    <property type="match status" value="1"/>
</dbReference>
<feature type="compositionally biased region" description="Low complexity" evidence="12">
    <location>
        <begin position="1022"/>
        <end position="1103"/>
    </location>
</feature>
<dbReference type="FunFam" id="1.10.10.10:FF:000782">
    <property type="entry name" value="ATP-dependent DNA helicase"/>
    <property type="match status" value="1"/>
</dbReference>
<feature type="domain" description="Helicase ATP-binding" evidence="13">
    <location>
        <begin position="375"/>
        <end position="548"/>
    </location>
</feature>
<dbReference type="PANTHER" id="PTHR13710">
    <property type="entry name" value="DNA HELICASE RECQ FAMILY MEMBER"/>
    <property type="match status" value="1"/>
</dbReference>
<evidence type="ECO:0000256" key="3">
    <source>
        <dbReference type="ARBA" id="ARBA00022741"/>
    </source>
</evidence>
<dbReference type="InterPro" id="IPR032284">
    <property type="entry name" value="RecQ_Zn-bd"/>
</dbReference>
<keyword evidence="4" id="KW-0378">Hydrolase</keyword>
<feature type="region of interest" description="Disordered" evidence="12">
    <location>
        <begin position="991"/>
        <end position="1129"/>
    </location>
</feature>
<dbReference type="GO" id="GO:0005737">
    <property type="term" value="C:cytoplasm"/>
    <property type="evidence" value="ECO:0000318"/>
    <property type="project" value="GO_Central"/>
</dbReference>
<dbReference type="Gene3D" id="3.40.50.300">
    <property type="entry name" value="P-loop containing nucleotide triphosphate hydrolases"/>
    <property type="match status" value="2"/>
</dbReference>
<dbReference type="VEuPathDB" id="TrichDB:TVAG_255850"/>
<organism evidence="15 16">
    <name type="scientific">Trichomonas vaginalis (strain ATCC PRA-98 / G3)</name>
    <dbReference type="NCBI Taxonomy" id="412133"/>
    <lineage>
        <taxon>Eukaryota</taxon>
        <taxon>Metamonada</taxon>
        <taxon>Parabasalia</taxon>
        <taxon>Trichomonadida</taxon>
        <taxon>Trichomonadidae</taxon>
        <taxon>Trichomonas</taxon>
    </lineage>
</organism>
<evidence type="ECO:0000256" key="4">
    <source>
        <dbReference type="ARBA" id="ARBA00022801"/>
    </source>
</evidence>
<dbReference type="STRING" id="5722.A2DYY2"/>
<dbReference type="Pfam" id="PF16124">
    <property type="entry name" value="RecQ_Zn_bind"/>
    <property type="match status" value="1"/>
</dbReference>
<sequence>MTPQVNSSDSKENNTIQAKIETNNFESNENLPTAELTGFDKKLIDYEQQMETLNMLIREKLLNNPEDTEIESLRAERRYLYQQMEQFEEKVQKSKKYSSTPKPKLFTAIPKIDTRENRITETPKAELPNRNSNDIKEEAPYEVIHDDDSLVNTIRETVDLYSPKTKLPDKKVNLVPETPATPKPATKSGEILDSPKPARRVSADNFDIPLIPKFTPKSFEEMQAQLAQRSNSNKSIDGSVKGTPDNSTNASQRMNSTENVVSSSVVADNSTTGSQNRESSQLVSSRLLLNDGNSSGPIIQTGSVLPIPSKYMINDLEGEVEDTPNLIDDEEADGFMDNDNEIQVSISPALETKINEVNKKVFKHSHFRGRQRDAIAAALNGEDVFVLMPTGGGKSLCYQLPGFIQMGVTIVISPLISLIQDQVRSLTELGLDAMAYGQETTAADYNEIVRKINNGRLRFLFMTPEKIMMGSINTRFIGSIYEKKRLTRFVIDKAHCVSQWGHDFRPDYTQLGVLKTMYPDIPIMALTATATDAVQRDIKEILNIRNCHVFKSSFNRPNIFYEVIQKEENSKDEMIRWIKAHGYENSTGIIFCMTTPETVNLSQYMNTKGFNTAYYHGKMENADRKKVQEMWMNNQIRVIVATLAFGMGIDKPDVRYVIHMTMPRSLEAYYQESGRAGRDGKQSHCLLFFSMGDKARVHRLISYTESEEQIKNKDRLEVEENLLEHMAEYGLDKTTCRRVLLLSYFGEQFDPDNCGMTCDNCQKQNLNRAKIEYDLTAHMKNIANLVNDINKKRKSSPYATTNYIIDVYVGSKAKKVTDSRDNNLPEYGLGVELRGAKKIFIHQCLQELLRRNVLKMENHDSQYGVIEFFNASDGFQTKVQNLQPFIYAEYVESEGDELSREDMFIFKELVKMRDFLIQDANRESFMPSTMLQLIAKIKPKTTEELKKMKVMNKGRMDRLGHAILNVLNSGQFNPEGIQSNLHKYQGHITPSAIPSQQQIPPPPPPVQQTPRKTRGRKKKNAQSETQATEDQTQQQSSVSLPLPQPQQQSPNIPTIPPQQSIPVNPPQQNVLVNPPQQNVSINPSQQQNVSINPPQQQNVPVIPMKQPVIPPTSGTMPRNIPNQQNSSVQQNIPASNQQVPIRQPNAPITVQPNTPSTQQRPVQTPQSYPSQQNIPKPNIPKVPQTLPPDLDIVIPVGHTPPHSQNKPKNRQAKYLESQAINYQMPPPRTVPAPDFEEITASSQREKKNTANSTPKKSPTIVQIPQNIIAANIAMAQQQKAQANSTPQQKPKHYIAPIPEEIVEEERQQMQTPTQQQAPPKPTPPPFKPIHHPETYLIDSDSSVEEVPSTPVKPINTPAQQNNIPNSPSPAILQNNISQKQIPSTPVVSQSKEPQTPQRSEISPAPTPPRQAMDQMGAGIPPPPKNITPEVAAWLAQVFTQMAQNGSQ</sequence>
<evidence type="ECO:0000256" key="8">
    <source>
        <dbReference type="ARBA" id="ARBA00023235"/>
    </source>
</evidence>
<proteinExistence type="inferred from homology"/>
<dbReference type="SMART" id="SM00490">
    <property type="entry name" value="HELICc"/>
    <property type="match status" value="1"/>
</dbReference>
<feature type="compositionally biased region" description="Low complexity" evidence="12">
    <location>
        <begin position="1308"/>
        <end position="1317"/>
    </location>
</feature>
<evidence type="ECO:0000256" key="7">
    <source>
        <dbReference type="ARBA" id="ARBA00023125"/>
    </source>
</evidence>
<dbReference type="GO" id="GO:0003677">
    <property type="term" value="F:DNA binding"/>
    <property type="evidence" value="ECO:0007669"/>
    <property type="project" value="UniProtKB-KW"/>
</dbReference>
<evidence type="ECO:0000256" key="12">
    <source>
        <dbReference type="SAM" id="MobiDB-lite"/>
    </source>
</evidence>
<dbReference type="InterPro" id="IPR011545">
    <property type="entry name" value="DEAD/DEAH_box_helicase_dom"/>
</dbReference>
<evidence type="ECO:0000256" key="9">
    <source>
        <dbReference type="ARBA" id="ARBA00023242"/>
    </source>
</evidence>
<dbReference type="InterPro" id="IPR014001">
    <property type="entry name" value="Helicase_ATP-bd"/>
</dbReference>
<dbReference type="EMBL" id="DS113271">
    <property type="protein sequence ID" value="EAY14393.1"/>
    <property type="molecule type" value="Genomic_DNA"/>
</dbReference>
<dbReference type="InterPro" id="IPR036388">
    <property type="entry name" value="WH-like_DNA-bd_sf"/>
</dbReference>
<dbReference type="PROSITE" id="PS51192">
    <property type="entry name" value="HELICASE_ATP_BIND_1"/>
    <property type="match status" value="1"/>
</dbReference>
<evidence type="ECO:0000256" key="2">
    <source>
        <dbReference type="ARBA" id="ARBA00005446"/>
    </source>
</evidence>
<feature type="domain" description="Helicase C-terminal" evidence="14">
    <location>
        <begin position="570"/>
        <end position="724"/>
    </location>
</feature>
<dbReference type="GO" id="GO:0005524">
    <property type="term" value="F:ATP binding"/>
    <property type="evidence" value="ECO:0007669"/>
    <property type="project" value="UniProtKB-KW"/>
</dbReference>
<dbReference type="CDD" id="cd17920">
    <property type="entry name" value="DEXHc_RecQ"/>
    <property type="match status" value="1"/>
</dbReference>
<feature type="compositionally biased region" description="Polar residues" evidence="12">
    <location>
        <begin position="1145"/>
        <end position="1175"/>
    </location>
</feature>
<dbReference type="eggNOG" id="KOG0351">
    <property type="taxonomic scope" value="Eukaryota"/>
</dbReference>
<dbReference type="GO" id="GO:0006260">
    <property type="term" value="P:DNA replication"/>
    <property type="evidence" value="ECO:0000318"/>
    <property type="project" value="GO_Central"/>
</dbReference>
<feature type="compositionally biased region" description="Polar residues" evidence="12">
    <location>
        <begin position="1371"/>
        <end position="1400"/>
    </location>
</feature>
<dbReference type="Gene3D" id="1.10.10.10">
    <property type="entry name" value="Winged helix-like DNA-binding domain superfamily/Winged helix DNA-binding domain"/>
    <property type="match status" value="1"/>
</dbReference>
<reference evidence="15" key="2">
    <citation type="journal article" date="2007" name="Science">
        <title>Draft genome sequence of the sexually transmitted pathogen Trichomonas vaginalis.</title>
        <authorList>
            <person name="Carlton J.M."/>
            <person name="Hirt R.P."/>
            <person name="Silva J.C."/>
            <person name="Delcher A.L."/>
            <person name="Schatz M."/>
            <person name="Zhao Q."/>
            <person name="Wortman J.R."/>
            <person name="Bidwell S.L."/>
            <person name="Alsmark U.C.M."/>
            <person name="Besteiro S."/>
            <person name="Sicheritz-Ponten T."/>
            <person name="Noel C.J."/>
            <person name="Dacks J.B."/>
            <person name="Foster P.G."/>
            <person name="Simillion C."/>
            <person name="Van de Peer Y."/>
            <person name="Miranda-Saavedra D."/>
            <person name="Barton G.J."/>
            <person name="Westrop G.D."/>
            <person name="Mueller S."/>
            <person name="Dessi D."/>
            <person name="Fiori P.L."/>
            <person name="Ren Q."/>
            <person name="Paulsen I."/>
            <person name="Zhang H."/>
            <person name="Bastida-Corcuera F.D."/>
            <person name="Simoes-Barbosa A."/>
            <person name="Brown M.T."/>
            <person name="Hayes R.D."/>
            <person name="Mukherjee M."/>
            <person name="Okumura C.Y."/>
            <person name="Schneider R."/>
            <person name="Smith A.J."/>
            <person name="Vanacova S."/>
            <person name="Villalvazo M."/>
            <person name="Haas B.J."/>
            <person name="Pertea M."/>
            <person name="Feldblyum T.V."/>
            <person name="Utterback T.R."/>
            <person name="Shu C.L."/>
            <person name="Osoegawa K."/>
            <person name="de Jong P.J."/>
            <person name="Hrdy I."/>
            <person name="Horvathova L."/>
            <person name="Zubacova Z."/>
            <person name="Dolezal P."/>
            <person name="Malik S.B."/>
            <person name="Logsdon J.M. Jr."/>
            <person name="Henze K."/>
            <person name="Gupta A."/>
            <person name="Wang C.C."/>
            <person name="Dunne R.L."/>
            <person name="Upcroft J.A."/>
            <person name="Upcroft P."/>
            <person name="White O."/>
            <person name="Salzberg S.L."/>
            <person name="Tang P."/>
            <person name="Chiu C.-H."/>
            <person name="Lee Y.-S."/>
            <person name="Embley T.M."/>
            <person name="Coombs G.H."/>
            <person name="Mottram J.C."/>
            <person name="Tachezy J."/>
            <person name="Fraser-Liggett C.M."/>
            <person name="Johnson P.J."/>
        </authorList>
    </citation>
    <scope>NUCLEOTIDE SEQUENCE [LARGE SCALE GENOMIC DNA]</scope>
    <source>
        <strain evidence="15">G3</strain>
    </source>
</reference>
<dbReference type="Pfam" id="PF09382">
    <property type="entry name" value="RQC"/>
    <property type="match status" value="1"/>
</dbReference>
<evidence type="ECO:0000256" key="10">
    <source>
        <dbReference type="ARBA" id="ARBA00034617"/>
    </source>
</evidence>
<comment type="catalytic activity">
    <reaction evidence="10">
        <text>Couples ATP hydrolysis with the unwinding of duplex DNA by translocating in the 3'-5' direction.</text>
        <dbReference type="EC" id="5.6.2.4"/>
    </reaction>
</comment>
<feature type="region of interest" description="Disordered" evidence="12">
    <location>
        <begin position="1305"/>
        <end position="1427"/>
    </location>
</feature>
<keyword evidence="6" id="KW-0067">ATP-binding</keyword>
<evidence type="ECO:0000259" key="14">
    <source>
        <dbReference type="PROSITE" id="PS51194"/>
    </source>
</evidence>
<dbReference type="KEGG" id="tva:4772381"/>
<keyword evidence="8" id="KW-0413">Isomerase</keyword>
<dbReference type="Proteomes" id="UP000001542">
    <property type="component" value="Unassembled WGS sequence"/>
</dbReference>
<dbReference type="FunFam" id="3.40.50.300:FF:000296">
    <property type="entry name" value="ATP-dependent DNA helicase RecQ"/>
    <property type="match status" value="1"/>
</dbReference>
<keyword evidence="5 15" id="KW-0347">Helicase</keyword>
<dbReference type="FunFam" id="3.40.50.300:FF:000340">
    <property type="entry name" value="Bloom syndrome, RecQ helicase"/>
    <property type="match status" value="1"/>
</dbReference>
<dbReference type="InterPro" id="IPR044876">
    <property type="entry name" value="HRDC_dom_sf"/>
</dbReference>
<dbReference type="GO" id="GO:0009378">
    <property type="term" value="F:four-way junction helicase activity"/>
    <property type="evidence" value="ECO:0000318"/>
    <property type="project" value="GO_Central"/>
</dbReference>
<evidence type="ECO:0000256" key="5">
    <source>
        <dbReference type="ARBA" id="ARBA00022806"/>
    </source>
</evidence>
<feature type="compositionally biased region" description="Basic residues" evidence="12">
    <location>
        <begin position="1011"/>
        <end position="1020"/>
    </location>
</feature>
<feature type="compositionally biased region" description="Polar residues" evidence="12">
    <location>
        <begin position="267"/>
        <end position="283"/>
    </location>
</feature>
<feature type="region of interest" description="Disordered" evidence="12">
    <location>
        <begin position="1"/>
        <end position="24"/>
    </location>
</feature>
<accession>A2DYY2</accession>
<dbReference type="CDD" id="cd18794">
    <property type="entry name" value="SF2_C_RecQ"/>
    <property type="match status" value="1"/>
</dbReference>
<dbReference type="FunCoup" id="A2DYY2">
    <property type="interactions" value="264"/>
</dbReference>
<dbReference type="GO" id="GO:0005634">
    <property type="term" value="C:nucleus"/>
    <property type="evidence" value="ECO:0000318"/>
    <property type="project" value="GO_Central"/>
</dbReference>
<feature type="compositionally biased region" description="Pro residues" evidence="12">
    <location>
        <begin position="1318"/>
        <end position="1327"/>
    </location>
</feature>
<dbReference type="SMART" id="SM00487">
    <property type="entry name" value="DEXDc"/>
    <property type="match status" value="1"/>
</dbReference>
<dbReference type="OrthoDB" id="10261556at2759"/>
<dbReference type="VEuPathDB" id="TrichDB:TVAGG3_0869240"/>
<feature type="region of interest" description="Disordered" evidence="12">
    <location>
        <begin position="1145"/>
        <end position="1188"/>
    </location>
</feature>
<dbReference type="InterPro" id="IPR004589">
    <property type="entry name" value="DNA_helicase_ATP-dep_RecQ"/>
</dbReference>
<dbReference type="FunFam" id="1.10.150.80:FF:000036">
    <property type="entry name" value="ATP-dependent DNA helicase, RecQ family protein"/>
    <property type="match status" value="1"/>
</dbReference>
<feature type="compositionally biased region" description="Polar residues" evidence="12">
    <location>
        <begin position="1356"/>
        <end position="1365"/>
    </location>
</feature>
<dbReference type="RefSeq" id="XP_001326616.1">
    <property type="nucleotide sequence ID" value="XM_001326581.1"/>
</dbReference>
<dbReference type="GO" id="GO:0016787">
    <property type="term" value="F:hydrolase activity"/>
    <property type="evidence" value="ECO:0007669"/>
    <property type="project" value="UniProtKB-KW"/>
</dbReference>
<dbReference type="PROSITE" id="PS51194">
    <property type="entry name" value="HELICASE_CTER"/>
    <property type="match status" value="1"/>
</dbReference>
<dbReference type="InParanoid" id="A2DYY2"/>
<dbReference type="GO" id="GO:0000724">
    <property type="term" value="P:double-strand break repair via homologous recombination"/>
    <property type="evidence" value="ECO:0000318"/>
    <property type="project" value="GO_Central"/>
</dbReference>
<feature type="region of interest" description="Disordered" evidence="12">
    <location>
        <begin position="223"/>
        <end position="283"/>
    </location>
</feature>
<dbReference type="SUPFAM" id="SSF47819">
    <property type="entry name" value="HRDC-like"/>
    <property type="match status" value="1"/>
</dbReference>
<feature type="compositionally biased region" description="Polar residues" evidence="12">
    <location>
        <begin position="1112"/>
        <end position="1129"/>
    </location>
</feature>
<evidence type="ECO:0000256" key="11">
    <source>
        <dbReference type="ARBA" id="ARBA00034808"/>
    </source>
</evidence>
<dbReference type="InterPro" id="IPR018982">
    <property type="entry name" value="RQC_domain"/>
</dbReference>
<protein>
    <recommendedName>
        <fullName evidence="11">DNA 3'-5' helicase</fullName>
        <ecNumber evidence="11">5.6.2.4</ecNumber>
    </recommendedName>
</protein>
<dbReference type="EC" id="5.6.2.4" evidence="11"/>
<gene>
    <name evidence="15" type="ORF">TVAG_255850</name>
</gene>
<reference evidence="15" key="1">
    <citation type="submission" date="2006-10" db="EMBL/GenBank/DDBJ databases">
        <authorList>
            <person name="Amadeo P."/>
            <person name="Zhao Q."/>
            <person name="Wortman J."/>
            <person name="Fraser-Liggett C."/>
            <person name="Carlton J."/>
        </authorList>
    </citation>
    <scope>NUCLEOTIDE SEQUENCE</scope>
    <source>
        <strain evidence="15">G3</strain>
    </source>
</reference>
<feature type="region of interest" description="Disordered" evidence="12">
    <location>
        <begin position="1240"/>
        <end position="1260"/>
    </location>
</feature>
<feature type="compositionally biased region" description="Low complexity" evidence="12">
    <location>
        <begin position="178"/>
        <end position="187"/>
    </location>
</feature>
<evidence type="ECO:0000313" key="15">
    <source>
        <dbReference type="EMBL" id="EAY14393.1"/>
    </source>
</evidence>
<comment type="subcellular location">
    <subcellularLocation>
        <location evidence="1">Nucleus</location>
    </subcellularLocation>
</comment>
<keyword evidence="3" id="KW-0547">Nucleotide-binding</keyword>
<evidence type="ECO:0000313" key="16">
    <source>
        <dbReference type="Proteomes" id="UP000001542"/>
    </source>
</evidence>
<dbReference type="GO" id="GO:0005694">
    <property type="term" value="C:chromosome"/>
    <property type="evidence" value="ECO:0000318"/>
    <property type="project" value="GO_Central"/>
</dbReference>
<dbReference type="Gene3D" id="1.10.150.80">
    <property type="entry name" value="HRDC domain"/>
    <property type="match status" value="1"/>
</dbReference>
<dbReference type="SUPFAM" id="SSF52540">
    <property type="entry name" value="P-loop containing nucleoside triphosphate hydrolases"/>
    <property type="match status" value="1"/>
</dbReference>
<keyword evidence="16" id="KW-1185">Reference proteome</keyword>
<feature type="region of interest" description="Disordered" evidence="12">
    <location>
        <begin position="169"/>
        <end position="204"/>
    </location>
</feature>
<comment type="similarity">
    <text evidence="2">Belongs to the helicase family. RecQ subfamily.</text>
</comment>
<evidence type="ECO:0000259" key="13">
    <source>
        <dbReference type="PROSITE" id="PS51192"/>
    </source>
</evidence>
<dbReference type="PANTHER" id="PTHR13710:SF153">
    <property type="entry name" value="RECQ-LIKE DNA HELICASE BLM"/>
    <property type="match status" value="1"/>
</dbReference>
<dbReference type="InterPro" id="IPR001650">
    <property type="entry name" value="Helicase_C-like"/>
</dbReference>
<feature type="compositionally biased region" description="Polar residues" evidence="12">
    <location>
        <begin position="225"/>
        <end position="236"/>
    </location>
</feature>
<dbReference type="InterPro" id="IPR027417">
    <property type="entry name" value="P-loop_NTPase"/>
</dbReference>
<keyword evidence="7" id="KW-0238">DNA-binding</keyword>
<evidence type="ECO:0000256" key="6">
    <source>
        <dbReference type="ARBA" id="ARBA00022840"/>
    </source>
</evidence>
<keyword evidence="9" id="KW-0539">Nucleus</keyword>
<evidence type="ECO:0000256" key="1">
    <source>
        <dbReference type="ARBA" id="ARBA00004123"/>
    </source>
</evidence>
<dbReference type="GO" id="GO:0043138">
    <property type="term" value="F:3'-5' DNA helicase activity"/>
    <property type="evidence" value="ECO:0000318"/>
    <property type="project" value="GO_Central"/>
</dbReference>